<dbReference type="PROSITE" id="PS00141">
    <property type="entry name" value="ASP_PROTEASE"/>
    <property type="match status" value="1"/>
</dbReference>
<gene>
    <name evidence="1" type="ORF">F4Y60_02555</name>
</gene>
<dbReference type="AlphaFoldDB" id="A0A6B0XWB2"/>
<dbReference type="Gene3D" id="2.40.70.10">
    <property type="entry name" value="Acid Proteases"/>
    <property type="match status" value="1"/>
</dbReference>
<dbReference type="EMBL" id="VXRY01000098">
    <property type="protein sequence ID" value="MXY32974.1"/>
    <property type="molecule type" value="Genomic_DNA"/>
</dbReference>
<evidence type="ECO:0008006" key="2">
    <source>
        <dbReference type="Google" id="ProtNLM"/>
    </source>
</evidence>
<organism evidence="1">
    <name type="scientific">Boseongicola sp. SB0664_bin_43</name>
    <dbReference type="NCBI Taxonomy" id="2604844"/>
    <lineage>
        <taxon>Bacteria</taxon>
        <taxon>Pseudomonadati</taxon>
        <taxon>Pseudomonadota</taxon>
        <taxon>Alphaproteobacteria</taxon>
        <taxon>Rhodobacterales</taxon>
        <taxon>Paracoccaceae</taxon>
        <taxon>Boseongicola</taxon>
    </lineage>
</organism>
<name>A0A6B0XWB2_9RHOB</name>
<accession>A0A6B0XWB2</accession>
<evidence type="ECO:0000313" key="1">
    <source>
        <dbReference type="EMBL" id="MXY32974.1"/>
    </source>
</evidence>
<dbReference type="GO" id="GO:0006508">
    <property type="term" value="P:proteolysis"/>
    <property type="evidence" value="ECO:0007669"/>
    <property type="project" value="InterPro"/>
</dbReference>
<dbReference type="InterPro" id="IPR021109">
    <property type="entry name" value="Peptidase_aspartic_dom_sf"/>
</dbReference>
<reference evidence="1" key="1">
    <citation type="submission" date="2019-09" db="EMBL/GenBank/DDBJ databases">
        <title>Characterisation of the sponge microbiome using genome-centric metagenomics.</title>
        <authorList>
            <person name="Engelberts J.P."/>
            <person name="Robbins S.J."/>
            <person name="De Goeij J.M."/>
            <person name="Aranda M."/>
            <person name="Bell S.C."/>
            <person name="Webster N.S."/>
        </authorList>
    </citation>
    <scope>NUCLEOTIDE SEQUENCE</scope>
    <source>
        <strain evidence="1">SB0664_bin_43</strain>
    </source>
</reference>
<dbReference type="GO" id="GO:0004190">
    <property type="term" value="F:aspartic-type endopeptidase activity"/>
    <property type="evidence" value="ECO:0007669"/>
    <property type="project" value="InterPro"/>
</dbReference>
<protein>
    <recommendedName>
        <fullName evidence="2">Peptidase A2 domain-containing protein</fullName>
    </recommendedName>
</protein>
<dbReference type="SUPFAM" id="SSF50630">
    <property type="entry name" value="Acid proteases"/>
    <property type="match status" value="1"/>
</dbReference>
<sequence length="158" mass="16766">MASVSAGFRNINDEYSPDLLVRYGPTLAVQIGFDSEFQPGTSSPSLPNETYPALVDTGATESCIDSALAVDLDLPVVDRQTVSGVHGPNAVNFHLAQIYIPDLHHTVYGLFAGVHLTAGGQPHRALMGRTFLSKVILTYEGITGSVTISHGNDAVSQK</sequence>
<proteinExistence type="predicted"/>
<comment type="caution">
    <text evidence="1">The sequence shown here is derived from an EMBL/GenBank/DDBJ whole genome shotgun (WGS) entry which is preliminary data.</text>
</comment>
<dbReference type="InterPro" id="IPR001969">
    <property type="entry name" value="Aspartic_peptidase_AS"/>
</dbReference>